<evidence type="ECO:0000313" key="1">
    <source>
        <dbReference type="EMBL" id="EHQ05682.1"/>
    </source>
</evidence>
<name>H2CFL7_9LEPT</name>
<dbReference type="EMBL" id="JH597773">
    <property type="protein sequence ID" value="EHQ05682.1"/>
    <property type="molecule type" value="Genomic_DNA"/>
</dbReference>
<keyword evidence="2" id="KW-1185">Reference proteome</keyword>
<accession>H2CFL7</accession>
<organism evidence="1 2">
    <name type="scientific">Leptonema illini DSM 21528</name>
    <dbReference type="NCBI Taxonomy" id="929563"/>
    <lineage>
        <taxon>Bacteria</taxon>
        <taxon>Pseudomonadati</taxon>
        <taxon>Spirochaetota</taxon>
        <taxon>Spirochaetia</taxon>
        <taxon>Leptospirales</taxon>
        <taxon>Leptospiraceae</taxon>
        <taxon>Leptonema</taxon>
    </lineage>
</organism>
<protein>
    <submittedName>
        <fullName evidence="1">Uncharacterized protein</fullName>
    </submittedName>
</protein>
<sequence>MHGPRSAHHIDLPEQDGRHRPHCGSCAGRLFRRFGRRPDSSESFCEGISFSFEQPVALPAELPVFRRSRIRTCGLQVRLGESLNYSINEIREGSARRIVVPLETRTPGGCVSCLPGSGKYFLLLTAISSGHTSALYFAAQILPAPAIGVFFNRITQHRSRHACVTSL</sequence>
<gene>
    <name evidence="1" type="ORF">Lepil_0982</name>
</gene>
<evidence type="ECO:0000313" key="2">
    <source>
        <dbReference type="Proteomes" id="UP000005737"/>
    </source>
</evidence>
<dbReference type="AlphaFoldDB" id="H2CFL7"/>
<dbReference type="HOGENOM" id="CLU_1592552_0_0_12"/>
<proteinExistence type="predicted"/>
<reference evidence="1 2" key="1">
    <citation type="submission" date="2011-10" db="EMBL/GenBank/DDBJ databases">
        <title>The Improved High-Quality Draft genome of Leptonema illini DSM 21528.</title>
        <authorList>
            <consortium name="US DOE Joint Genome Institute (JGI-PGF)"/>
            <person name="Lucas S."/>
            <person name="Copeland A."/>
            <person name="Lapidus A."/>
            <person name="Glavina del Rio T."/>
            <person name="Dalin E."/>
            <person name="Tice H."/>
            <person name="Bruce D."/>
            <person name="Goodwin L."/>
            <person name="Pitluck S."/>
            <person name="Peters L."/>
            <person name="Mikhailova N."/>
            <person name="Held B."/>
            <person name="Kyrpides N."/>
            <person name="Mavromatis K."/>
            <person name="Ivanova N."/>
            <person name="Markowitz V."/>
            <person name="Cheng J.-F."/>
            <person name="Hugenholtz P."/>
            <person name="Woyke T."/>
            <person name="Wu D."/>
            <person name="Gronow S."/>
            <person name="Wellnitz S."/>
            <person name="Brambilla E.-M."/>
            <person name="Klenk H.-P."/>
            <person name="Eisen J.A."/>
        </authorList>
    </citation>
    <scope>NUCLEOTIDE SEQUENCE [LARGE SCALE GENOMIC DNA]</scope>
    <source>
        <strain evidence="1 2">DSM 21528</strain>
    </source>
</reference>
<dbReference type="Proteomes" id="UP000005737">
    <property type="component" value="Unassembled WGS sequence"/>
</dbReference>